<dbReference type="InterPro" id="IPR015590">
    <property type="entry name" value="Aldehyde_DH_dom"/>
</dbReference>
<dbReference type="CDD" id="cd07129">
    <property type="entry name" value="ALDH_KGSADH"/>
    <property type="match status" value="1"/>
</dbReference>
<comment type="caution">
    <text evidence="3">The sequence shown here is derived from an EMBL/GenBank/DDBJ whole genome shotgun (WGS) entry which is preliminary data.</text>
</comment>
<dbReference type="InterPro" id="IPR016162">
    <property type="entry name" value="Ald_DH_N"/>
</dbReference>
<protein>
    <submittedName>
        <fullName evidence="3">Aldehyde dehydrogenase (NADP(+))</fullName>
    </submittedName>
</protein>
<reference evidence="3 4" key="1">
    <citation type="journal article" date="2019" name="Int. J. Syst. Evol. Microbiol.">
        <title>The Global Catalogue of Microorganisms (GCM) 10K type strain sequencing project: providing services to taxonomists for standard genome sequencing and annotation.</title>
        <authorList>
            <consortium name="The Broad Institute Genomics Platform"/>
            <consortium name="The Broad Institute Genome Sequencing Center for Infectious Disease"/>
            <person name="Wu L."/>
            <person name="Ma J."/>
        </authorList>
    </citation>
    <scope>NUCLEOTIDE SEQUENCE [LARGE SCALE GENOMIC DNA]</scope>
    <source>
        <strain evidence="3 4">JCM 3380</strain>
    </source>
</reference>
<dbReference type="Gene3D" id="3.40.605.10">
    <property type="entry name" value="Aldehyde Dehydrogenase, Chain A, domain 1"/>
    <property type="match status" value="1"/>
</dbReference>
<dbReference type="InterPro" id="IPR016161">
    <property type="entry name" value="Ald_DH/histidinol_DH"/>
</dbReference>
<keyword evidence="1" id="KW-0560">Oxidoreductase</keyword>
<dbReference type="InterPro" id="IPR050740">
    <property type="entry name" value="Aldehyde_DH_Superfamily"/>
</dbReference>
<dbReference type="PANTHER" id="PTHR43353:SF3">
    <property type="entry name" value="ALDEHYDE DEHYDROGENASE-RELATED"/>
    <property type="match status" value="1"/>
</dbReference>
<evidence type="ECO:0000313" key="4">
    <source>
        <dbReference type="Proteomes" id="UP001500416"/>
    </source>
</evidence>
<sequence>MTRETPLQDVHQAVEAADRTCWAGFDPVTVLTTIADRLDDADLIGVAQRETRLPPARLRGELTRTTFQLRLFAELVETGAHLGVRIDHADPDWPMGAPRPDLRRVLQPIGPVVVFPAGNFPFAFGVAGGDTASALAAGCPVVVKAHPGHPELSDLTGELLRDLGVLTVIHGEEAGRAALTHPLVKAGAFTGSLRGGRALFDLAAARPEPIPFYGELGSVNPVVVARDAAANRPRRIAEEAAASFTLGAGQFCTKPGLLLVPQDSTIPQELAALDLPTAPMLSRRVEDAYRGAVAAIPRDGVAELAGADGPVVLMTELRRVLADLEAFTRECFGPFLLVVTYADDADVVEFARRLEGQLTATVIADQPSDWITHLTRLLARRCGRLLWNQWPTGVSVTHAQHHGGPYPATTAVASTSVGTAAVERFLRPVAYQNFPPALLPAAVRDDTRVPALVNGRLTEGALTMRW</sequence>
<dbReference type="InterPro" id="IPR044151">
    <property type="entry name" value="ALDH_KGSADH"/>
</dbReference>
<evidence type="ECO:0000313" key="3">
    <source>
        <dbReference type="EMBL" id="GAA0249447.1"/>
    </source>
</evidence>
<dbReference type="EMBL" id="BAAABU010000017">
    <property type="protein sequence ID" value="GAA0249447.1"/>
    <property type="molecule type" value="Genomic_DNA"/>
</dbReference>
<dbReference type="RefSeq" id="WP_343937002.1">
    <property type="nucleotide sequence ID" value="NZ_BAAABU010000017.1"/>
</dbReference>
<proteinExistence type="predicted"/>
<organism evidence="3 4">
    <name type="scientific">Saccharothrix mutabilis subsp. mutabilis</name>
    <dbReference type="NCBI Taxonomy" id="66855"/>
    <lineage>
        <taxon>Bacteria</taxon>
        <taxon>Bacillati</taxon>
        <taxon>Actinomycetota</taxon>
        <taxon>Actinomycetes</taxon>
        <taxon>Pseudonocardiales</taxon>
        <taxon>Pseudonocardiaceae</taxon>
        <taxon>Saccharothrix</taxon>
    </lineage>
</organism>
<accession>A0ABN0UGG0</accession>
<dbReference type="PANTHER" id="PTHR43353">
    <property type="entry name" value="SUCCINATE-SEMIALDEHYDE DEHYDROGENASE, MITOCHONDRIAL"/>
    <property type="match status" value="1"/>
</dbReference>
<gene>
    <name evidence="3" type="ORF">GCM10010492_56860</name>
</gene>
<dbReference type="Proteomes" id="UP001500416">
    <property type="component" value="Unassembled WGS sequence"/>
</dbReference>
<name>A0ABN0UGG0_9PSEU</name>
<dbReference type="Pfam" id="PF00171">
    <property type="entry name" value="Aldedh"/>
    <property type="match status" value="1"/>
</dbReference>
<dbReference type="SUPFAM" id="SSF53720">
    <property type="entry name" value="ALDH-like"/>
    <property type="match status" value="1"/>
</dbReference>
<keyword evidence="4" id="KW-1185">Reference proteome</keyword>
<feature type="domain" description="Aldehyde dehydrogenase" evidence="2">
    <location>
        <begin position="9"/>
        <end position="404"/>
    </location>
</feature>
<dbReference type="InterPro" id="IPR016163">
    <property type="entry name" value="Ald_DH_C"/>
</dbReference>
<evidence type="ECO:0000256" key="1">
    <source>
        <dbReference type="ARBA" id="ARBA00023002"/>
    </source>
</evidence>
<evidence type="ECO:0000259" key="2">
    <source>
        <dbReference type="Pfam" id="PF00171"/>
    </source>
</evidence>
<dbReference type="Gene3D" id="3.40.309.10">
    <property type="entry name" value="Aldehyde Dehydrogenase, Chain A, domain 2"/>
    <property type="match status" value="1"/>
</dbReference>